<comment type="caution">
    <text evidence="1">The sequence shown here is derived from an EMBL/GenBank/DDBJ whole genome shotgun (WGS) entry which is preliminary data.</text>
</comment>
<reference evidence="1 2" key="1">
    <citation type="submission" date="2021-06" db="EMBL/GenBank/DDBJ databases">
        <authorList>
            <person name="Kallberg Y."/>
            <person name="Tangrot J."/>
            <person name="Rosling A."/>
        </authorList>
    </citation>
    <scope>NUCLEOTIDE SEQUENCE [LARGE SCALE GENOMIC DNA]</scope>
    <source>
        <strain evidence="1 2">120-4 pot B 10/14</strain>
    </source>
</reference>
<evidence type="ECO:0000313" key="2">
    <source>
        <dbReference type="Proteomes" id="UP000789901"/>
    </source>
</evidence>
<protein>
    <submittedName>
        <fullName evidence="1">43364_t:CDS:1</fullName>
    </submittedName>
</protein>
<gene>
    <name evidence="1" type="ORF">GMARGA_LOCUS34414</name>
</gene>
<dbReference type="EMBL" id="CAJVQB010060253">
    <property type="protein sequence ID" value="CAG8839356.1"/>
    <property type="molecule type" value="Genomic_DNA"/>
</dbReference>
<dbReference type="Proteomes" id="UP000789901">
    <property type="component" value="Unassembled WGS sequence"/>
</dbReference>
<evidence type="ECO:0000313" key="1">
    <source>
        <dbReference type="EMBL" id="CAG8839356.1"/>
    </source>
</evidence>
<keyword evidence="2" id="KW-1185">Reference proteome</keyword>
<organism evidence="1 2">
    <name type="scientific">Gigaspora margarita</name>
    <dbReference type="NCBI Taxonomy" id="4874"/>
    <lineage>
        <taxon>Eukaryota</taxon>
        <taxon>Fungi</taxon>
        <taxon>Fungi incertae sedis</taxon>
        <taxon>Mucoromycota</taxon>
        <taxon>Glomeromycotina</taxon>
        <taxon>Glomeromycetes</taxon>
        <taxon>Diversisporales</taxon>
        <taxon>Gigasporaceae</taxon>
        <taxon>Gigaspora</taxon>
    </lineage>
</organism>
<sequence length="173" mass="20991">MSEKDKEEHEEQYQRTKEIFKYVLPKVVEKYKELEDKGIICSSEVITKEELIYDTWKLEDLLNLAEKDDYLTDFINSRFDIKFNKEINIIEVQKYIYNDDIENLYKKDNIVYIKREVDINYVLGGIICDINYENNSFWVYNSYWNKDLLDNILLPKNLKTIGQKLQEKILQKY</sequence>
<name>A0ABN7WTZ5_GIGMA</name>
<proteinExistence type="predicted"/>
<accession>A0ABN7WTZ5</accession>